<feature type="compositionally biased region" description="Low complexity" evidence="9">
    <location>
        <begin position="927"/>
        <end position="939"/>
    </location>
</feature>
<dbReference type="FunCoup" id="A0A6L2Q770">
    <property type="interactions" value="41"/>
</dbReference>
<evidence type="ECO:0000256" key="3">
    <source>
        <dbReference type="ARBA" id="ARBA00022729"/>
    </source>
</evidence>
<organism evidence="13 14">
    <name type="scientific">Coptotermes formosanus</name>
    <name type="common">Formosan subterranean termite</name>
    <dbReference type="NCBI Taxonomy" id="36987"/>
    <lineage>
        <taxon>Eukaryota</taxon>
        <taxon>Metazoa</taxon>
        <taxon>Ecdysozoa</taxon>
        <taxon>Arthropoda</taxon>
        <taxon>Hexapoda</taxon>
        <taxon>Insecta</taxon>
        <taxon>Pterygota</taxon>
        <taxon>Neoptera</taxon>
        <taxon>Polyneoptera</taxon>
        <taxon>Dictyoptera</taxon>
        <taxon>Blattodea</taxon>
        <taxon>Blattoidea</taxon>
        <taxon>Termitoidae</taxon>
        <taxon>Rhinotermitidae</taxon>
        <taxon>Coptotermes</taxon>
    </lineage>
</organism>
<dbReference type="OrthoDB" id="428111at2759"/>
<keyword evidence="6 10" id="KW-0472">Membrane</keyword>
<proteinExistence type="predicted"/>
<dbReference type="Pfam" id="PF13927">
    <property type="entry name" value="Ig_3"/>
    <property type="match status" value="1"/>
</dbReference>
<dbReference type="GO" id="GO:0016020">
    <property type="term" value="C:membrane"/>
    <property type="evidence" value="ECO:0007669"/>
    <property type="project" value="UniProtKB-SubCell"/>
</dbReference>
<keyword evidence="5 10" id="KW-1133">Transmembrane helix</keyword>
<dbReference type="SMART" id="SM00408">
    <property type="entry name" value="IGc2"/>
    <property type="match status" value="4"/>
</dbReference>
<dbReference type="Proteomes" id="UP000502823">
    <property type="component" value="Unassembled WGS sequence"/>
</dbReference>
<protein>
    <recommendedName>
        <fullName evidence="15">Roundabout</fullName>
    </recommendedName>
</protein>
<feature type="domain" description="Fibronectin type-III" evidence="12">
    <location>
        <begin position="401"/>
        <end position="495"/>
    </location>
</feature>
<sequence>LRDDFRTEPRNTRVAQGETALLECGPPKGHPEPTVFWRKNGQTIDLDITKRIRIVDGGNLAIQDVRQSDDGRYQCVAKNTVGVRESAVAMLKVHVKPFLMRGPQDAVTLAGGSVEFQCRVGGDPAPDILWRRTAGGGNMPLGRVHILEDRSLRVEAVIPEDEGEYSCEADNAVGTVTASATLTVHSAPLMTTRPSDQIIELHRDAVFECGVTGNPRPSVFWSLEGNRSLLFPGARSERFIASSTPEGRIILTLQSVSRNDSGTVVVCSAVNSAGSVIWRSHLTVTSPEDHPPPIITLGPTNQTLPVKSMAVLPCSATGNPQPVITWYRDGVPVLAGSRINISDSGTLQINDLEKRDGGLYTCVASSRSGKATWSGALRLELPTNPNINFFRAPEPSTFPGPPSRPQIVNKTDSSVTISWTRNNKIGSSSLLGYQVCHASSGSGWVVAARHVQGPTYTQYHLAPGVTYTFLVRAENSHGLSPPSPLSEPVTMTASGLTWAGGDNDEEMQLNEARASLLAGHVVELVDAQPLTSTSVKLVWEIFDSEYVEGFYIYSRPLDGARSPESYNMLTVLHAGGASGFQVTGLSQYTRYEFFLIPFYKTVDGRPSNSRMARTLEGVPSEPPTHMEAMLLNSSAVYLKWKPPPPNSHNGILRNYQVVVRGGGENSNASSRILTNVTVNAATPSLLLTNLTAGVTYSVTASAATRAGPGPPSAPATLRLNPAARHMLKDQHDRQPIGHDPSLTQGLSGGDFLTETWFIALLGSMVAVMVLLFAAMLLVRRRQLLNKKSALSNINDSCSNGGVLSTPLSVKAAAGLPHPLTTPAPQSSSLPQDSSLWIETRPNCWRNSENSDKDTRSLSESRLLHNGSIVTATLNDYAETGMLKQTGSGSGINTPGSDSMPAYAEVDPNHTTTLTTFQGHRGCDERCGPASSDGSSSPAPYATTTLVGSSRQHLNGLGWVQICPPKNDRDEVSYPSNSACVFGRNVYSDSYFFSGCCNDYSQHSGGSVGIPASLNNCSGNGCSRKAMSELGHNDSQQPTTGNSLPPNNPPPSTISVPHTPAGTLRRGHRNLQLLRPQIPKCGAGSNLAHSRLSPTSGMPQASNISNNQSSFRDCHRFSDPPPDIITSPNQPPPQPPSNHTRTSPLSSSPQQWKSQHNISGVKPMLLITSIPSGTGLSGDPSSNKIAPQLRKDLPSSHATNSYNAHSLSSFAVPYHQTYAPSRHAHGQYQPVYHQSSRSEPGGHHNLTNT</sequence>
<evidence type="ECO:0000259" key="11">
    <source>
        <dbReference type="PROSITE" id="PS50835"/>
    </source>
</evidence>
<dbReference type="Gene3D" id="2.60.40.10">
    <property type="entry name" value="Immunoglobulins"/>
    <property type="match status" value="7"/>
</dbReference>
<evidence type="ECO:0000256" key="6">
    <source>
        <dbReference type="ARBA" id="ARBA00023136"/>
    </source>
</evidence>
<dbReference type="GO" id="GO:0030154">
    <property type="term" value="P:cell differentiation"/>
    <property type="evidence" value="ECO:0007669"/>
    <property type="project" value="UniProtKB-ARBA"/>
</dbReference>
<evidence type="ECO:0000313" key="14">
    <source>
        <dbReference type="Proteomes" id="UP000502823"/>
    </source>
</evidence>
<feature type="domain" description="Fibronectin type-III" evidence="12">
    <location>
        <begin position="521"/>
        <end position="617"/>
    </location>
</feature>
<feature type="non-terminal residue" evidence="13">
    <location>
        <position position="1"/>
    </location>
</feature>
<dbReference type="InterPro" id="IPR036179">
    <property type="entry name" value="Ig-like_dom_sf"/>
</dbReference>
<feature type="region of interest" description="Disordered" evidence="9">
    <location>
        <begin position="1077"/>
        <end position="1155"/>
    </location>
</feature>
<feature type="compositionally biased region" description="Polar residues" evidence="9">
    <location>
        <begin position="1138"/>
        <end position="1155"/>
    </location>
</feature>
<dbReference type="InterPro" id="IPR003598">
    <property type="entry name" value="Ig_sub2"/>
</dbReference>
<dbReference type="FunFam" id="2.60.40.10:FF:000028">
    <property type="entry name" value="Neuronal cell adhesion molecule"/>
    <property type="match status" value="1"/>
</dbReference>
<feature type="domain" description="Ig-like" evidence="11">
    <location>
        <begin position="188"/>
        <end position="285"/>
    </location>
</feature>
<dbReference type="GO" id="GO:0009653">
    <property type="term" value="P:anatomical structure morphogenesis"/>
    <property type="evidence" value="ECO:0007669"/>
    <property type="project" value="UniProtKB-ARBA"/>
</dbReference>
<feature type="compositionally biased region" description="Pro residues" evidence="9">
    <location>
        <begin position="1118"/>
        <end position="1135"/>
    </location>
</feature>
<dbReference type="InterPro" id="IPR036116">
    <property type="entry name" value="FN3_sf"/>
</dbReference>
<dbReference type="SUPFAM" id="SSF49265">
    <property type="entry name" value="Fibronectin type III"/>
    <property type="match status" value="2"/>
</dbReference>
<evidence type="ECO:0000256" key="9">
    <source>
        <dbReference type="SAM" id="MobiDB-lite"/>
    </source>
</evidence>
<feature type="region of interest" description="Disordered" evidence="9">
    <location>
        <begin position="1027"/>
        <end position="1063"/>
    </location>
</feature>
<feature type="compositionally biased region" description="Polar residues" evidence="9">
    <location>
        <begin position="884"/>
        <end position="896"/>
    </location>
</feature>
<evidence type="ECO:0000259" key="12">
    <source>
        <dbReference type="PROSITE" id="PS50853"/>
    </source>
</evidence>
<dbReference type="CDD" id="cd00063">
    <property type="entry name" value="FN3"/>
    <property type="match status" value="3"/>
</dbReference>
<keyword evidence="14" id="KW-1185">Reference proteome</keyword>
<keyword evidence="4" id="KW-0677">Repeat</keyword>
<dbReference type="InterPro" id="IPR013098">
    <property type="entry name" value="Ig_I-set"/>
</dbReference>
<feature type="domain" description="Ig-like" evidence="11">
    <location>
        <begin position="3"/>
        <end position="89"/>
    </location>
</feature>
<dbReference type="AlphaFoldDB" id="A0A6L2Q770"/>
<evidence type="ECO:0000256" key="7">
    <source>
        <dbReference type="ARBA" id="ARBA00023157"/>
    </source>
</evidence>
<feature type="domain" description="Ig-like" evidence="11">
    <location>
        <begin position="97"/>
        <end position="183"/>
    </location>
</feature>
<dbReference type="InterPro" id="IPR051170">
    <property type="entry name" value="Neural/epithelial_adhesion"/>
</dbReference>
<dbReference type="FunFam" id="2.60.40.10:FF:000008">
    <property type="entry name" value="roundabout homolog 2 isoform X2"/>
    <property type="match status" value="1"/>
</dbReference>
<feature type="domain" description="Fibronectin type-III" evidence="12">
    <location>
        <begin position="622"/>
        <end position="722"/>
    </location>
</feature>
<dbReference type="InterPro" id="IPR003599">
    <property type="entry name" value="Ig_sub"/>
</dbReference>
<evidence type="ECO:0000256" key="2">
    <source>
        <dbReference type="ARBA" id="ARBA00022692"/>
    </source>
</evidence>
<dbReference type="FunFam" id="2.60.40.10:FF:000948">
    <property type="entry name" value="Roundabout 1"/>
    <property type="match status" value="1"/>
</dbReference>
<dbReference type="Pfam" id="PF00041">
    <property type="entry name" value="fn3"/>
    <property type="match status" value="2"/>
</dbReference>
<feature type="domain" description="Ig-like" evidence="11">
    <location>
        <begin position="293"/>
        <end position="372"/>
    </location>
</feature>
<feature type="transmembrane region" description="Helical" evidence="10">
    <location>
        <begin position="756"/>
        <end position="778"/>
    </location>
</feature>
<dbReference type="EMBL" id="BLKM01002586">
    <property type="protein sequence ID" value="GFG40771.1"/>
    <property type="molecule type" value="Genomic_DNA"/>
</dbReference>
<dbReference type="SMART" id="SM00060">
    <property type="entry name" value="FN3"/>
    <property type="match status" value="3"/>
</dbReference>
<evidence type="ECO:0000256" key="5">
    <source>
        <dbReference type="ARBA" id="ARBA00022989"/>
    </source>
</evidence>
<keyword evidence="7" id="KW-1015">Disulfide bond</keyword>
<comment type="subcellular location">
    <subcellularLocation>
        <location evidence="1">Membrane</location>
        <topology evidence="1">Single-pass membrane protein</topology>
    </subcellularLocation>
</comment>
<feature type="region of interest" description="Disordered" evidence="9">
    <location>
        <begin position="884"/>
        <end position="904"/>
    </location>
</feature>
<dbReference type="PROSITE" id="PS50853">
    <property type="entry name" value="FN3"/>
    <property type="match status" value="3"/>
</dbReference>
<evidence type="ECO:0000256" key="8">
    <source>
        <dbReference type="ARBA" id="ARBA00023319"/>
    </source>
</evidence>
<dbReference type="FunFam" id="2.60.40.10:FF:000032">
    <property type="entry name" value="palladin isoform X1"/>
    <property type="match status" value="1"/>
</dbReference>
<feature type="region of interest" description="Disordered" evidence="9">
    <location>
        <begin position="1222"/>
        <end position="1248"/>
    </location>
</feature>
<dbReference type="InterPro" id="IPR013783">
    <property type="entry name" value="Ig-like_fold"/>
</dbReference>
<gene>
    <name evidence="13" type="ORF">Cfor_06049</name>
</gene>
<dbReference type="Pfam" id="PF07679">
    <property type="entry name" value="I-set"/>
    <property type="match status" value="3"/>
</dbReference>
<evidence type="ECO:0008006" key="15">
    <source>
        <dbReference type="Google" id="ProtNLM"/>
    </source>
</evidence>
<comment type="caution">
    <text evidence="13">The sequence shown here is derived from an EMBL/GenBank/DDBJ whole genome shotgun (WGS) entry which is preliminary data.</text>
</comment>
<keyword evidence="8" id="KW-0393">Immunoglobulin domain</keyword>
<evidence type="ECO:0000313" key="13">
    <source>
        <dbReference type="EMBL" id="GFG40771.1"/>
    </source>
</evidence>
<dbReference type="SMART" id="SM00409">
    <property type="entry name" value="IG"/>
    <property type="match status" value="4"/>
</dbReference>
<keyword evidence="2 10" id="KW-0812">Transmembrane</keyword>
<evidence type="ECO:0000256" key="1">
    <source>
        <dbReference type="ARBA" id="ARBA00004167"/>
    </source>
</evidence>
<feature type="region of interest" description="Disordered" evidence="9">
    <location>
        <begin position="916"/>
        <end position="941"/>
    </location>
</feature>
<dbReference type="FunFam" id="2.60.40.10:FF:001167">
    <property type="entry name" value="Roundabout 2, isoform B"/>
    <property type="match status" value="1"/>
</dbReference>
<evidence type="ECO:0000256" key="4">
    <source>
        <dbReference type="ARBA" id="ARBA00022737"/>
    </source>
</evidence>
<dbReference type="FunFam" id="2.60.40.10:FF:000053">
    <property type="entry name" value="Roundabout guidance receptor 1"/>
    <property type="match status" value="1"/>
</dbReference>
<reference evidence="14" key="1">
    <citation type="submission" date="2020-01" db="EMBL/GenBank/DDBJ databases">
        <title>Draft genome sequence of the Termite Coptotermes fromosanus.</title>
        <authorList>
            <person name="Itakura S."/>
            <person name="Yosikawa Y."/>
            <person name="Umezawa K."/>
        </authorList>
    </citation>
    <scope>NUCLEOTIDE SEQUENCE [LARGE SCALE GENOMIC DNA]</scope>
</reference>
<dbReference type="InterPro" id="IPR007110">
    <property type="entry name" value="Ig-like_dom"/>
</dbReference>
<dbReference type="GO" id="GO:0007399">
    <property type="term" value="P:nervous system development"/>
    <property type="evidence" value="ECO:0007669"/>
    <property type="project" value="UniProtKB-ARBA"/>
</dbReference>
<accession>A0A6L2Q770</accession>
<evidence type="ECO:0000256" key="10">
    <source>
        <dbReference type="SAM" id="Phobius"/>
    </source>
</evidence>
<dbReference type="InParanoid" id="A0A6L2Q770"/>
<dbReference type="PANTHER" id="PTHR12231">
    <property type="entry name" value="CTX-RELATED TYPE I TRANSMEMBRANE PROTEIN"/>
    <property type="match status" value="1"/>
</dbReference>
<name>A0A6L2Q770_COPFO</name>
<keyword evidence="3" id="KW-0732">Signal</keyword>
<dbReference type="PROSITE" id="PS50835">
    <property type="entry name" value="IG_LIKE"/>
    <property type="match status" value="4"/>
</dbReference>
<feature type="compositionally biased region" description="Polar residues" evidence="9">
    <location>
        <begin position="1091"/>
        <end position="1110"/>
    </location>
</feature>
<dbReference type="InterPro" id="IPR003961">
    <property type="entry name" value="FN3_dom"/>
</dbReference>
<dbReference type="PANTHER" id="PTHR12231:SF246">
    <property type="entry name" value="ROUNDABOUT 1, ISOFORM A-RELATED"/>
    <property type="match status" value="1"/>
</dbReference>
<dbReference type="SUPFAM" id="SSF48726">
    <property type="entry name" value="Immunoglobulin"/>
    <property type="match status" value="4"/>
</dbReference>